<keyword evidence="2" id="KW-1185">Reference proteome</keyword>
<dbReference type="Proteomes" id="UP001316189">
    <property type="component" value="Chromosome"/>
</dbReference>
<dbReference type="EMBL" id="CP101988">
    <property type="protein sequence ID" value="UUI76521.1"/>
    <property type="molecule type" value="Genomic_DNA"/>
</dbReference>
<name>A0ABY5L4U7_9CELL</name>
<gene>
    <name evidence="1" type="ORF">NP064_06445</name>
</gene>
<accession>A0ABY5L4U7</accession>
<dbReference type="RefSeq" id="WP_227568803.1">
    <property type="nucleotide sequence ID" value="NZ_CP101988.1"/>
</dbReference>
<evidence type="ECO:0008006" key="3">
    <source>
        <dbReference type="Google" id="ProtNLM"/>
    </source>
</evidence>
<organism evidence="1 2">
    <name type="scientific">Cellulomonas chengniuliangii</name>
    <dbReference type="NCBI Taxonomy" id="2968084"/>
    <lineage>
        <taxon>Bacteria</taxon>
        <taxon>Bacillati</taxon>
        <taxon>Actinomycetota</taxon>
        <taxon>Actinomycetes</taxon>
        <taxon>Micrococcales</taxon>
        <taxon>Cellulomonadaceae</taxon>
        <taxon>Cellulomonas</taxon>
    </lineage>
</organism>
<protein>
    <recommendedName>
        <fullName evidence="3">Coenzyme PQQ synthesis protein D (PqqD)</fullName>
    </recommendedName>
</protein>
<reference evidence="1 2" key="1">
    <citation type="submission" date="2022-07" db="EMBL/GenBank/DDBJ databases">
        <title>Novel species in genus cellulomonas.</title>
        <authorList>
            <person name="Ye L."/>
        </authorList>
    </citation>
    <scope>NUCLEOTIDE SEQUENCE [LARGE SCALE GENOMIC DNA]</scope>
    <source>
        <strain evidence="2">zg-Y338</strain>
    </source>
</reference>
<dbReference type="NCBIfam" id="NF041823">
    <property type="entry name" value="daptide_RRE"/>
    <property type="match status" value="1"/>
</dbReference>
<evidence type="ECO:0000313" key="1">
    <source>
        <dbReference type="EMBL" id="UUI76521.1"/>
    </source>
</evidence>
<dbReference type="InterPro" id="IPR049693">
    <property type="entry name" value="Daptide_RRE"/>
</dbReference>
<sequence>MTPQPEVSPVEQVARRMNAWVRGDAGAGRTIVTENPGSLAWLADPATGLVDDTTVVVSAGPRRQSVELPDAPGLWVRAIGAVAAPGDDLALGSDFYLETLSYAELPAQGVAGPTAVRLTTAADALLLAADASAAAESGLLPPALLNPSVELADQCAVVGDPTCGGRRLERLAIDRDGVVRAAPGGRPLGRAGDDPAALAAAAAGDDPCVAPEVRDALATVDGTALAHLVSALRVVRRLSRSQPSAWRVVAGDTALLEPARSRPVRPDRLLLTDGAGYVVSDGWGERAFRVSRGVAEVVEAVLATATADEAAALVRAHGTASASADDIERFVESCRARGMDLARADA</sequence>
<proteinExistence type="predicted"/>
<evidence type="ECO:0000313" key="2">
    <source>
        <dbReference type="Proteomes" id="UP001316189"/>
    </source>
</evidence>